<accession>A0A167WKS0</accession>
<evidence type="ECO:0000313" key="3">
    <source>
        <dbReference type="Proteomes" id="UP000076532"/>
    </source>
</evidence>
<gene>
    <name evidence="2" type="ORF">FIBSPDRAFT_329332</name>
</gene>
<dbReference type="Proteomes" id="UP000076532">
    <property type="component" value="Unassembled WGS sequence"/>
</dbReference>
<keyword evidence="3" id="KW-1185">Reference proteome</keyword>
<keyword evidence="1" id="KW-0812">Transmembrane</keyword>
<reference evidence="2 3" key="1">
    <citation type="journal article" date="2016" name="Mol. Biol. Evol.">
        <title>Comparative Genomics of Early-Diverging Mushroom-Forming Fungi Provides Insights into the Origins of Lignocellulose Decay Capabilities.</title>
        <authorList>
            <person name="Nagy L.G."/>
            <person name="Riley R."/>
            <person name="Tritt A."/>
            <person name="Adam C."/>
            <person name="Daum C."/>
            <person name="Floudas D."/>
            <person name="Sun H."/>
            <person name="Yadav J.S."/>
            <person name="Pangilinan J."/>
            <person name="Larsson K.H."/>
            <person name="Matsuura K."/>
            <person name="Barry K."/>
            <person name="Labutti K."/>
            <person name="Kuo R."/>
            <person name="Ohm R.A."/>
            <person name="Bhattacharya S.S."/>
            <person name="Shirouzu T."/>
            <person name="Yoshinaga Y."/>
            <person name="Martin F.M."/>
            <person name="Grigoriev I.V."/>
            <person name="Hibbett D.S."/>
        </authorList>
    </citation>
    <scope>NUCLEOTIDE SEQUENCE [LARGE SCALE GENOMIC DNA]</scope>
    <source>
        <strain evidence="2 3">CBS 109695</strain>
    </source>
</reference>
<keyword evidence="1" id="KW-0472">Membrane</keyword>
<keyword evidence="1" id="KW-1133">Transmembrane helix</keyword>
<dbReference type="AlphaFoldDB" id="A0A167WKS0"/>
<dbReference type="EMBL" id="KV417799">
    <property type="protein sequence ID" value="KZP06211.1"/>
    <property type="molecule type" value="Genomic_DNA"/>
</dbReference>
<name>A0A167WKS0_9AGAM</name>
<protein>
    <submittedName>
        <fullName evidence="2">Uncharacterized protein</fullName>
    </submittedName>
</protein>
<sequence>MSSGLPSRIHPYILTSLVFVYHVLGPPPSSSLRFLPIWHTTFCRFACHWPFHLRPYMYIHIFGLTLLLFAITPRLSFPRSSFPFSRLPFCDCLAQILSKVECNTKYSEHTCPVSAHLTVAVANNAERSLSMYR</sequence>
<evidence type="ECO:0000256" key="1">
    <source>
        <dbReference type="SAM" id="Phobius"/>
    </source>
</evidence>
<feature type="transmembrane region" description="Helical" evidence="1">
    <location>
        <begin position="55"/>
        <end position="77"/>
    </location>
</feature>
<evidence type="ECO:0000313" key="2">
    <source>
        <dbReference type="EMBL" id="KZP06211.1"/>
    </source>
</evidence>
<proteinExistence type="predicted"/>
<organism evidence="2 3">
    <name type="scientific">Athelia psychrophila</name>
    <dbReference type="NCBI Taxonomy" id="1759441"/>
    <lineage>
        <taxon>Eukaryota</taxon>
        <taxon>Fungi</taxon>
        <taxon>Dikarya</taxon>
        <taxon>Basidiomycota</taxon>
        <taxon>Agaricomycotina</taxon>
        <taxon>Agaricomycetes</taxon>
        <taxon>Agaricomycetidae</taxon>
        <taxon>Atheliales</taxon>
        <taxon>Atheliaceae</taxon>
        <taxon>Athelia</taxon>
    </lineage>
</organism>